<dbReference type="Pfam" id="PF20431">
    <property type="entry name" value="E_motif"/>
    <property type="match status" value="1"/>
</dbReference>
<dbReference type="InterPro" id="IPR002885">
    <property type="entry name" value="PPR_rpt"/>
</dbReference>
<dbReference type="InterPro" id="IPR046848">
    <property type="entry name" value="E_motif"/>
</dbReference>
<dbReference type="GO" id="GO:0003723">
    <property type="term" value="F:RNA binding"/>
    <property type="evidence" value="ECO:0007669"/>
    <property type="project" value="InterPro"/>
</dbReference>
<dbReference type="FunFam" id="1.25.40.10:FF:000348">
    <property type="entry name" value="Pentatricopeptide repeat-containing protein chloroplastic"/>
    <property type="match status" value="1"/>
</dbReference>
<dbReference type="Proteomes" id="UP001085076">
    <property type="component" value="Unassembled WGS sequence"/>
</dbReference>
<dbReference type="Gene3D" id="1.25.40.10">
    <property type="entry name" value="Tetratricopeptide repeat domain"/>
    <property type="match status" value="3"/>
</dbReference>
<gene>
    <name evidence="3" type="ORF">J5N97_000609</name>
</gene>
<dbReference type="InterPro" id="IPR011990">
    <property type="entry name" value="TPR-like_helical_dom_sf"/>
</dbReference>
<evidence type="ECO:0000256" key="2">
    <source>
        <dbReference type="PROSITE-ProRule" id="PRU00708"/>
    </source>
</evidence>
<accession>A0A9D5BS93</accession>
<dbReference type="Pfam" id="PF01535">
    <property type="entry name" value="PPR"/>
    <property type="match status" value="3"/>
</dbReference>
<dbReference type="GO" id="GO:0009451">
    <property type="term" value="P:RNA modification"/>
    <property type="evidence" value="ECO:0007669"/>
    <property type="project" value="InterPro"/>
</dbReference>
<protein>
    <recommendedName>
        <fullName evidence="5">Pentatricopeptide repeat-containing protein</fullName>
    </recommendedName>
</protein>
<dbReference type="FunFam" id="1.25.40.10:FF:000158">
    <property type="entry name" value="pentatricopeptide repeat-containing protein At2g33680"/>
    <property type="match status" value="1"/>
</dbReference>
<keyword evidence="1" id="KW-0677">Repeat</keyword>
<name>A0A9D5BS93_9LILI</name>
<dbReference type="EMBL" id="JAGGNH010000182">
    <property type="protein sequence ID" value="KAJ0959725.1"/>
    <property type="molecule type" value="Genomic_DNA"/>
</dbReference>
<dbReference type="AlphaFoldDB" id="A0A9D5BS93"/>
<sequence length="457" mass="50325">MSSRRSLRLLEKCKGMQHLKKAHARIVTEGLGHDPYAMSRIMALCADPNNGSLGYAQAVFEHTANPTLCIRNTMLKTLLLRSEHWRVMEVYQKMLNDGVHPDHYTLPYVLKACAGMQDCRAGLELHAHVLKLGFGFDALVGSTVILMYMACGETWLARQVFDEMPHRVAASWTLMISGYSKLGEIEAARALFDGAPVKDRGVWGAMISGYVQSNGFKEGLLMFLQMQVAGCEPDEGVLASVLCACAHVGGLDLGTWTHNYIHWIGLPMSVRLGTALVDMYVKCGNLAMGLVKEGLNKFDCMRSVYGIEPSAEHYGCVVDFLGRSGLFEQAMKLIESMPGSTSSSEKAVAWRALLSACWNHGKVEMAEIAADHLLQLEVHSGVYVLLSNIYEDCGRQGDAKRVRKSMKHRGVRKTPGCSSIEIGGRVHEFVAGEWMHLQIEEIIGVLDGLNDQSVSVC</sequence>
<proteinExistence type="predicted"/>
<dbReference type="GO" id="GO:0099402">
    <property type="term" value="P:plant organ development"/>
    <property type="evidence" value="ECO:0007669"/>
    <property type="project" value="UniProtKB-ARBA"/>
</dbReference>
<dbReference type="PROSITE" id="PS51375">
    <property type="entry name" value="PPR"/>
    <property type="match status" value="1"/>
</dbReference>
<reference evidence="3 4" key="1">
    <citation type="journal article" date="2022" name="Hortic Res">
        <title>The genome of Dioscorea zingiberensis sheds light on the biosynthesis, origin and evolution of the medicinally important diosgenin saponins.</title>
        <authorList>
            <person name="Li Y."/>
            <person name="Tan C."/>
            <person name="Li Z."/>
            <person name="Guo J."/>
            <person name="Li S."/>
            <person name="Chen X."/>
            <person name="Wang C."/>
            <person name="Dai X."/>
            <person name="Yang H."/>
            <person name="Song W."/>
            <person name="Hou L."/>
            <person name="Xu J."/>
            <person name="Tong Z."/>
            <person name="Xu A."/>
            <person name="Yuan X."/>
            <person name="Wang W."/>
            <person name="Yang Q."/>
            <person name="Chen L."/>
            <person name="Sun Z."/>
            <person name="Wang K."/>
            <person name="Pan B."/>
            <person name="Chen J."/>
            <person name="Bao Y."/>
            <person name="Liu F."/>
            <person name="Qi X."/>
            <person name="Gang D.R."/>
            <person name="Wen J."/>
            <person name="Li J."/>
        </authorList>
    </citation>
    <scope>NUCLEOTIDE SEQUENCE [LARGE SCALE GENOMIC DNA]</scope>
    <source>
        <strain evidence="3">Dzin_1.0</strain>
    </source>
</reference>
<dbReference type="NCBIfam" id="TIGR00756">
    <property type="entry name" value="PPR"/>
    <property type="match status" value="2"/>
</dbReference>
<keyword evidence="4" id="KW-1185">Reference proteome</keyword>
<evidence type="ECO:0000313" key="3">
    <source>
        <dbReference type="EMBL" id="KAJ0959725.1"/>
    </source>
</evidence>
<dbReference type="PANTHER" id="PTHR47926">
    <property type="entry name" value="PENTATRICOPEPTIDE REPEAT-CONTAINING PROTEIN"/>
    <property type="match status" value="1"/>
</dbReference>
<dbReference type="OrthoDB" id="185373at2759"/>
<evidence type="ECO:0000313" key="4">
    <source>
        <dbReference type="Proteomes" id="UP001085076"/>
    </source>
</evidence>
<comment type="caution">
    <text evidence="3">The sequence shown here is derived from an EMBL/GenBank/DDBJ whole genome shotgun (WGS) entry which is preliminary data.</text>
</comment>
<feature type="repeat" description="PPR" evidence="2">
    <location>
        <begin position="199"/>
        <end position="233"/>
    </location>
</feature>
<dbReference type="InterPro" id="IPR046960">
    <property type="entry name" value="PPR_At4g14850-like_plant"/>
</dbReference>
<evidence type="ECO:0000256" key="1">
    <source>
        <dbReference type="ARBA" id="ARBA00022737"/>
    </source>
</evidence>
<dbReference type="PANTHER" id="PTHR47926:SF352">
    <property type="entry name" value="REPEAT-CONTAINING PROTEIN, PUTATIVE-RELATED"/>
    <property type="match status" value="1"/>
</dbReference>
<organism evidence="3 4">
    <name type="scientific">Dioscorea zingiberensis</name>
    <dbReference type="NCBI Taxonomy" id="325984"/>
    <lineage>
        <taxon>Eukaryota</taxon>
        <taxon>Viridiplantae</taxon>
        <taxon>Streptophyta</taxon>
        <taxon>Embryophyta</taxon>
        <taxon>Tracheophyta</taxon>
        <taxon>Spermatophyta</taxon>
        <taxon>Magnoliopsida</taxon>
        <taxon>Liliopsida</taxon>
        <taxon>Dioscoreales</taxon>
        <taxon>Dioscoreaceae</taxon>
        <taxon>Dioscorea</taxon>
    </lineage>
</organism>
<evidence type="ECO:0008006" key="5">
    <source>
        <dbReference type="Google" id="ProtNLM"/>
    </source>
</evidence>